<organism evidence="1 2">
    <name type="scientific">Caerostris extrusa</name>
    <name type="common">Bark spider</name>
    <name type="synonym">Caerostris bankana</name>
    <dbReference type="NCBI Taxonomy" id="172846"/>
    <lineage>
        <taxon>Eukaryota</taxon>
        <taxon>Metazoa</taxon>
        <taxon>Ecdysozoa</taxon>
        <taxon>Arthropoda</taxon>
        <taxon>Chelicerata</taxon>
        <taxon>Arachnida</taxon>
        <taxon>Araneae</taxon>
        <taxon>Araneomorphae</taxon>
        <taxon>Entelegynae</taxon>
        <taxon>Araneoidea</taxon>
        <taxon>Araneidae</taxon>
        <taxon>Caerostris</taxon>
    </lineage>
</organism>
<proteinExistence type="predicted"/>
<evidence type="ECO:0000313" key="2">
    <source>
        <dbReference type="Proteomes" id="UP001054945"/>
    </source>
</evidence>
<evidence type="ECO:0000313" key="1">
    <source>
        <dbReference type="EMBL" id="GIY01351.1"/>
    </source>
</evidence>
<sequence length="78" mass="8899">MKWQLKPDTAQYTESISNESFKLNSTLSIRLHPIELADNLFGRAMTFDAAQQLTVLDRFGPSYHCFYSAVAIRFDHSG</sequence>
<accession>A0AAV4PWR6</accession>
<dbReference type="Proteomes" id="UP001054945">
    <property type="component" value="Unassembled WGS sequence"/>
</dbReference>
<name>A0AAV4PWR6_CAEEX</name>
<dbReference type="AlphaFoldDB" id="A0AAV4PWR6"/>
<reference evidence="1 2" key="1">
    <citation type="submission" date="2021-06" db="EMBL/GenBank/DDBJ databases">
        <title>Caerostris extrusa draft genome.</title>
        <authorList>
            <person name="Kono N."/>
            <person name="Arakawa K."/>
        </authorList>
    </citation>
    <scope>NUCLEOTIDE SEQUENCE [LARGE SCALE GENOMIC DNA]</scope>
</reference>
<gene>
    <name evidence="1" type="ORF">CEXT_700751</name>
</gene>
<protein>
    <submittedName>
        <fullName evidence="1">Uncharacterized protein</fullName>
    </submittedName>
</protein>
<comment type="caution">
    <text evidence="1">The sequence shown here is derived from an EMBL/GenBank/DDBJ whole genome shotgun (WGS) entry which is preliminary data.</text>
</comment>
<keyword evidence="2" id="KW-1185">Reference proteome</keyword>
<dbReference type="EMBL" id="BPLR01005303">
    <property type="protein sequence ID" value="GIY01351.1"/>
    <property type="molecule type" value="Genomic_DNA"/>
</dbReference>